<accession>A0A0A2A7A2</accession>
<dbReference type="PROSITE" id="PS01296">
    <property type="entry name" value="RSMI"/>
    <property type="match status" value="1"/>
</dbReference>
<dbReference type="AlphaFoldDB" id="A0A0A2A7A2"/>
<dbReference type="EMBL" id="JNAL01000007">
    <property type="protein sequence ID" value="KGF96696.1"/>
    <property type="molecule type" value="Genomic_DNA"/>
</dbReference>
<dbReference type="InterPro" id="IPR018063">
    <property type="entry name" value="SAM_MeTrfase_RsmI_CS"/>
</dbReference>
<dbReference type="PANTHER" id="PTHR46111">
    <property type="entry name" value="RIBOSOMAL RNA SMALL SUBUNIT METHYLTRANSFERASE I"/>
    <property type="match status" value="1"/>
</dbReference>
<dbReference type="HAMAP" id="MF_01877">
    <property type="entry name" value="16SrRNA_methyltr_I"/>
    <property type="match status" value="1"/>
</dbReference>
<dbReference type="SUPFAM" id="SSF53790">
    <property type="entry name" value="Tetrapyrrole methylase"/>
    <property type="match status" value="1"/>
</dbReference>
<reference evidence="9" key="1">
    <citation type="journal article" date="2014" name="Sci. Data">
        <title>Genomes of diverse isolates of the marine cyanobacterium Prochlorococcus.</title>
        <authorList>
            <person name="Biller S."/>
            <person name="Berube P."/>
            <person name="Thompson J."/>
            <person name="Kelly L."/>
            <person name="Roggensack S."/>
            <person name="Awad L."/>
            <person name="Roache-Johnson K."/>
            <person name="Ding H."/>
            <person name="Giovannoni S.J."/>
            <person name="Moore L.R."/>
            <person name="Chisholm S.W."/>
        </authorList>
    </citation>
    <scope>NUCLEOTIDE SEQUENCE [LARGE SCALE GENOMIC DNA]</scope>
    <source>
        <strain evidence="9">MIT 9201</strain>
    </source>
</reference>
<dbReference type="InterPro" id="IPR014777">
    <property type="entry name" value="4pyrrole_Mease_sub1"/>
</dbReference>
<dbReference type="eggNOG" id="COG0313">
    <property type="taxonomic scope" value="Bacteria"/>
</dbReference>
<dbReference type="Pfam" id="PF00590">
    <property type="entry name" value="TP_methylase"/>
    <property type="match status" value="1"/>
</dbReference>
<dbReference type="Proteomes" id="UP000030355">
    <property type="component" value="Unassembled WGS sequence"/>
</dbReference>
<dbReference type="Gene3D" id="3.30.950.10">
    <property type="entry name" value="Methyltransferase, Cobalt-precorrin-4 Transmethylase, Domain 2"/>
    <property type="match status" value="1"/>
</dbReference>
<keyword evidence="3 6" id="KW-0489">Methyltransferase</keyword>
<dbReference type="STRING" id="93057.EU95_0581"/>
<evidence type="ECO:0000313" key="8">
    <source>
        <dbReference type="EMBL" id="KGF96696.1"/>
    </source>
</evidence>
<dbReference type="InterPro" id="IPR000878">
    <property type="entry name" value="4pyrrol_Mease"/>
</dbReference>
<evidence type="ECO:0000259" key="7">
    <source>
        <dbReference type="Pfam" id="PF00590"/>
    </source>
</evidence>
<dbReference type="EC" id="2.1.1.198" evidence="6"/>
<comment type="similarity">
    <text evidence="6">Belongs to the methyltransferase superfamily. RsmI family.</text>
</comment>
<evidence type="ECO:0000256" key="2">
    <source>
        <dbReference type="ARBA" id="ARBA00022552"/>
    </source>
</evidence>
<dbReference type="InterPro" id="IPR008189">
    <property type="entry name" value="rRNA_ssu_MeTfrase_I"/>
</dbReference>
<dbReference type="GO" id="GO:0005737">
    <property type="term" value="C:cytoplasm"/>
    <property type="evidence" value="ECO:0007669"/>
    <property type="project" value="UniProtKB-SubCell"/>
</dbReference>
<feature type="domain" description="Tetrapyrrole methylase" evidence="7">
    <location>
        <begin position="19"/>
        <end position="217"/>
    </location>
</feature>
<sequence>MNIKKPSSHKNSEPESGFLYIVGTPIGNLNDLSLRALNILKNVSLIACEDTRQTRKLMSKFAFTNNLISFNKHNSSIKIPRIVNDLNSGKSIALASDAGMPSICDPGENLVKYAKSKGIGIVCIPGPCAALTAIVSSGLPSSKFIFEGFLPKKKSEREKILLDISKNDKTTIIYESPHRLLKLLGQLKEYCGGEREIQVFRELTKKFEEHIGNNVDEVLNFFEGREILGEITVVIKGINKEIQNPELNKQYLKEELNDLIKAGLSLSSASKYLAKKNNISKNLIYKLH</sequence>
<keyword evidence="5 6" id="KW-0949">S-adenosyl-L-methionine</keyword>
<comment type="caution">
    <text evidence="8">The sequence shown here is derived from an EMBL/GenBank/DDBJ whole genome shotgun (WGS) entry which is preliminary data.</text>
</comment>
<evidence type="ECO:0000256" key="4">
    <source>
        <dbReference type="ARBA" id="ARBA00022679"/>
    </source>
</evidence>
<proteinExistence type="inferred from homology"/>
<dbReference type="FunFam" id="3.30.950.10:FF:000002">
    <property type="entry name" value="Ribosomal RNA small subunit methyltransferase I"/>
    <property type="match status" value="1"/>
</dbReference>
<dbReference type="PANTHER" id="PTHR46111:SF1">
    <property type="entry name" value="RIBOSOMAL RNA SMALL SUBUNIT METHYLTRANSFERASE I"/>
    <property type="match status" value="1"/>
</dbReference>
<comment type="catalytic activity">
    <reaction evidence="6">
        <text>cytidine(1402) in 16S rRNA + S-adenosyl-L-methionine = 2'-O-methylcytidine(1402) in 16S rRNA + S-adenosyl-L-homocysteine + H(+)</text>
        <dbReference type="Rhea" id="RHEA:42924"/>
        <dbReference type="Rhea" id="RHEA-COMP:10285"/>
        <dbReference type="Rhea" id="RHEA-COMP:10286"/>
        <dbReference type="ChEBI" id="CHEBI:15378"/>
        <dbReference type="ChEBI" id="CHEBI:57856"/>
        <dbReference type="ChEBI" id="CHEBI:59789"/>
        <dbReference type="ChEBI" id="CHEBI:74495"/>
        <dbReference type="ChEBI" id="CHEBI:82748"/>
        <dbReference type="EC" id="2.1.1.198"/>
    </reaction>
</comment>
<evidence type="ECO:0000313" key="9">
    <source>
        <dbReference type="Proteomes" id="UP000030355"/>
    </source>
</evidence>
<dbReference type="CDD" id="cd11648">
    <property type="entry name" value="RsmI"/>
    <property type="match status" value="1"/>
</dbReference>
<dbReference type="InterPro" id="IPR035996">
    <property type="entry name" value="4pyrrol_Methylase_sf"/>
</dbReference>
<dbReference type="PIRSF" id="PIRSF005917">
    <property type="entry name" value="MTase_YraL"/>
    <property type="match status" value="1"/>
</dbReference>
<evidence type="ECO:0000256" key="5">
    <source>
        <dbReference type="ARBA" id="ARBA00022691"/>
    </source>
</evidence>
<name>A0A0A2A7A2_PROMR</name>
<dbReference type="Gene3D" id="3.40.1010.10">
    <property type="entry name" value="Cobalt-precorrin-4 Transmethylase, Domain 1"/>
    <property type="match status" value="1"/>
</dbReference>
<comment type="function">
    <text evidence="6">Catalyzes the 2'-O-methylation of the ribose of cytidine 1402 (C1402) in 16S rRNA.</text>
</comment>
<dbReference type="InterPro" id="IPR014776">
    <property type="entry name" value="4pyrrole_Mease_sub2"/>
</dbReference>
<dbReference type="GO" id="GO:0070677">
    <property type="term" value="F:rRNA (cytosine-2'-O-)-methyltransferase activity"/>
    <property type="evidence" value="ECO:0007669"/>
    <property type="project" value="UniProtKB-UniRule"/>
</dbReference>
<evidence type="ECO:0000256" key="6">
    <source>
        <dbReference type="HAMAP-Rule" id="MF_01877"/>
    </source>
</evidence>
<protein>
    <recommendedName>
        <fullName evidence="6">Ribosomal RNA small subunit methyltransferase I</fullName>
        <ecNumber evidence="6">2.1.1.198</ecNumber>
    </recommendedName>
    <alternativeName>
        <fullName evidence="6">16S rRNA 2'-O-ribose C1402 methyltransferase</fullName>
    </alternativeName>
    <alternativeName>
        <fullName evidence="6">rRNA (cytidine-2'-O-)-methyltransferase RsmI</fullName>
    </alternativeName>
</protein>
<keyword evidence="1 6" id="KW-0963">Cytoplasm</keyword>
<keyword evidence="2 6" id="KW-0698">rRNA processing</keyword>
<dbReference type="OrthoDB" id="9809084at2"/>
<dbReference type="NCBIfam" id="TIGR00096">
    <property type="entry name" value="16S rRNA (cytidine(1402)-2'-O)-methyltransferase"/>
    <property type="match status" value="1"/>
</dbReference>
<gene>
    <name evidence="6" type="primary">rsmI</name>
    <name evidence="8" type="ORF">EU95_0581</name>
</gene>
<evidence type="ECO:0000256" key="1">
    <source>
        <dbReference type="ARBA" id="ARBA00022490"/>
    </source>
</evidence>
<organism evidence="8 9">
    <name type="scientific">Prochlorococcus marinus str. MIT 9201</name>
    <dbReference type="NCBI Taxonomy" id="93057"/>
    <lineage>
        <taxon>Bacteria</taxon>
        <taxon>Bacillati</taxon>
        <taxon>Cyanobacteriota</taxon>
        <taxon>Cyanophyceae</taxon>
        <taxon>Synechococcales</taxon>
        <taxon>Prochlorococcaceae</taxon>
        <taxon>Prochlorococcus</taxon>
    </lineage>
</organism>
<dbReference type="RefSeq" id="WP_032521747.1">
    <property type="nucleotide sequence ID" value="NZ_CP138977.1"/>
</dbReference>
<evidence type="ECO:0000256" key="3">
    <source>
        <dbReference type="ARBA" id="ARBA00022603"/>
    </source>
</evidence>
<comment type="subcellular location">
    <subcellularLocation>
        <location evidence="6">Cytoplasm</location>
    </subcellularLocation>
</comment>
<keyword evidence="4 6" id="KW-0808">Transferase</keyword>